<evidence type="ECO:0000313" key="6">
    <source>
        <dbReference type="EMBL" id="QEF96613.1"/>
    </source>
</evidence>
<feature type="chain" id="PRO_5022788297" evidence="2">
    <location>
        <begin position="30"/>
        <end position="741"/>
    </location>
</feature>
<evidence type="ECO:0000256" key="1">
    <source>
        <dbReference type="SAM" id="MobiDB-lite"/>
    </source>
</evidence>
<dbReference type="Proteomes" id="UP000321353">
    <property type="component" value="Chromosome"/>
</dbReference>
<feature type="domain" description="DUF1549" evidence="3">
    <location>
        <begin position="187"/>
        <end position="394"/>
    </location>
</feature>
<keyword evidence="2" id="KW-0732">Signal</keyword>
<feature type="region of interest" description="Disordered" evidence="1">
    <location>
        <begin position="457"/>
        <end position="476"/>
    </location>
</feature>
<dbReference type="KEGG" id="smam:Mal15_06410"/>
<gene>
    <name evidence="6" type="ORF">Mal15_06410</name>
</gene>
<dbReference type="PANTHER" id="PTHR35889:SF3">
    <property type="entry name" value="F-BOX DOMAIN-CONTAINING PROTEIN"/>
    <property type="match status" value="1"/>
</dbReference>
<evidence type="ECO:0000313" key="7">
    <source>
        <dbReference type="Proteomes" id="UP000321353"/>
    </source>
</evidence>
<evidence type="ECO:0000259" key="4">
    <source>
        <dbReference type="Pfam" id="PF07587"/>
    </source>
</evidence>
<dbReference type="Pfam" id="PF07587">
    <property type="entry name" value="PSD1"/>
    <property type="match status" value="1"/>
</dbReference>
<dbReference type="InterPro" id="IPR022655">
    <property type="entry name" value="DUF1553"/>
</dbReference>
<organism evidence="6 7">
    <name type="scientific">Stieleria maiorica</name>
    <dbReference type="NCBI Taxonomy" id="2795974"/>
    <lineage>
        <taxon>Bacteria</taxon>
        <taxon>Pseudomonadati</taxon>
        <taxon>Planctomycetota</taxon>
        <taxon>Planctomycetia</taxon>
        <taxon>Pirellulales</taxon>
        <taxon>Pirellulaceae</taxon>
        <taxon>Stieleria</taxon>
    </lineage>
</organism>
<name>A0A5B9M7H2_9BACT</name>
<dbReference type="InterPro" id="IPR011429">
    <property type="entry name" value="Cyt_c_Planctomycete-type"/>
</dbReference>
<evidence type="ECO:0000259" key="5">
    <source>
        <dbReference type="Pfam" id="PF07635"/>
    </source>
</evidence>
<reference evidence="6 7" key="1">
    <citation type="submission" date="2019-02" db="EMBL/GenBank/DDBJ databases">
        <title>Planctomycetal bacteria perform biofilm scaping via a novel small molecule.</title>
        <authorList>
            <person name="Jeske O."/>
            <person name="Boedeker C."/>
            <person name="Wiegand S."/>
            <person name="Breitling P."/>
            <person name="Kallscheuer N."/>
            <person name="Jogler M."/>
            <person name="Rohde M."/>
            <person name="Petersen J."/>
            <person name="Medema M.H."/>
            <person name="Surup F."/>
            <person name="Jogler C."/>
        </authorList>
    </citation>
    <scope>NUCLEOTIDE SEQUENCE [LARGE SCALE GENOMIC DNA]</scope>
    <source>
        <strain evidence="6 7">Mal15</strain>
    </source>
</reference>
<sequence precursor="true">MPTPSVHRASVLTSALLALACCGSGIVPAAERDAESIDFFERKIRPVLVSRCYECHSSDADLIQGGLRVDDAQAMLRGGDSGAAVSPGRPAASLLLTALRYDGMEMPPDEPLPERVIRDFETWIRSGAAMPDLDGSSDPHREPTTESEIDWDQAKQFWAFSPPTLHQPDEIEGHDTDRSSWAATKTDRFVLARLSQNGLAPNPAASKATWLRRVTFDLTGLPPTIDDVDAFNADHTPDAKLRVVDRLLASPQHAERWARIWLDVARFAEDQAHIVGNNDSLTYPNAYLYRDWVIHALADDMRYDEFVSDQMAADLRHPDDPDRHVALGFIGLGPKYYRRGDPEVMADEWEDRIDTVSRGLLGLTVACARCHDHKFDPVPTTDYYAIAGVFASTEMFNRPLDDSVKTKAGQAEKPQDAMHIVREGNPRDLKVMIRGDAKRLGESVPRGFLTVLERPVDSTGRETVDNDDPPSDDFQNGSGRVALADAIADPSNPLTARVIVNRVWHQLMGTPIVATPSNFGSLGAPPSHPLLLDDLAVRFMNAGWSLKWLQREIVLSSAYGQSSDIDSAQSEVDPDNRWRWRMPRRRLSLEGYRDAILAASGRLDTTMGGRSIDPQDTATGRRTVYSHVSRLDLNPMLARFDFPDPNAHSPGRHETTTPLQKLFLLNSPFLIHHAEKLAERIRHGGQTDRERIEFAYRLLYGRPPGDQELGLAENFVADGSDERWNGLAQTLLISNEMFMLD</sequence>
<keyword evidence="7" id="KW-1185">Reference proteome</keyword>
<feature type="domain" description="Cytochrome C Planctomycete-type" evidence="5">
    <location>
        <begin position="52"/>
        <end position="110"/>
    </location>
</feature>
<dbReference type="EMBL" id="CP036264">
    <property type="protein sequence ID" value="QEF96613.1"/>
    <property type="molecule type" value="Genomic_DNA"/>
</dbReference>
<proteinExistence type="predicted"/>
<dbReference type="Pfam" id="PF07583">
    <property type="entry name" value="PSCyt2"/>
    <property type="match status" value="1"/>
</dbReference>
<feature type="domain" description="DUF1553" evidence="4">
    <location>
        <begin position="479"/>
        <end position="715"/>
    </location>
</feature>
<dbReference type="AlphaFoldDB" id="A0A5B9M7H2"/>
<dbReference type="Pfam" id="PF07635">
    <property type="entry name" value="PSCyt1"/>
    <property type="match status" value="1"/>
</dbReference>
<evidence type="ECO:0000259" key="3">
    <source>
        <dbReference type="Pfam" id="PF07583"/>
    </source>
</evidence>
<evidence type="ECO:0000256" key="2">
    <source>
        <dbReference type="SAM" id="SignalP"/>
    </source>
</evidence>
<feature type="signal peptide" evidence="2">
    <location>
        <begin position="1"/>
        <end position="29"/>
    </location>
</feature>
<dbReference type="InterPro" id="IPR011444">
    <property type="entry name" value="DUF1549"/>
</dbReference>
<dbReference type="PANTHER" id="PTHR35889">
    <property type="entry name" value="CYCLOINULO-OLIGOSACCHARIDE FRUCTANOTRANSFERASE-RELATED"/>
    <property type="match status" value="1"/>
</dbReference>
<protein>
    <submittedName>
        <fullName evidence="6">Planctomycete cytochrome C</fullName>
    </submittedName>
</protein>
<accession>A0A5B9M7H2</accession>